<dbReference type="Proteomes" id="UP000698059">
    <property type="component" value="Unassembled WGS sequence"/>
</dbReference>
<name>A0ABS2LI78_9CELL</name>
<keyword evidence="2" id="KW-1185">Reference proteome</keyword>
<dbReference type="InterPro" id="IPR058009">
    <property type="entry name" value="TTP_Phage_16"/>
</dbReference>
<protein>
    <recommendedName>
        <fullName evidence="3">Major tail protein</fullName>
    </recommendedName>
</protein>
<comment type="caution">
    <text evidence="1">The sequence shown here is derived from an EMBL/GenBank/DDBJ whole genome shotgun (WGS) entry which is preliminary data.</text>
</comment>
<reference evidence="1 2" key="1">
    <citation type="submission" date="2021-01" db="EMBL/GenBank/DDBJ databases">
        <title>Sequencing the genomes of 1000 actinobacteria strains.</title>
        <authorList>
            <person name="Klenk H.-P."/>
        </authorList>
    </citation>
    <scope>NUCLEOTIDE SEQUENCE [LARGE SCALE GENOMIC DNA]</scope>
    <source>
        <strain evidence="1 2">DSM 46000</strain>
    </source>
</reference>
<dbReference type="Pfam" id="PF25595">
    <property type="entry name" value="Phage_TTP_16"/>
    <property type="match status" value="1"/>
</dbReference>
<dbReference type="EMBL" id="JAFBBO010000001">
    <property type="protein sequence ID" value="MBM7480120.1"/>
    <property type="molecule type" value="Genomic_DNA"/>
</dbReference>
<gene>
    <name evidence="1" type="ORF">JOD49_003040</name>
</gene>
<proteinExistence type="predicted"/>
<sequence>MPRSLADGKTKFTILTTKPADPAKPTAAELNAGIDASCNLMASDFLWGATDSDKVAEKALCVENNANSLGASNYQVGLTPFRYFDATTGASATDEGDDVFQALKAKGTTLYGYARKTSKKSTEAWAASDEIYLGGEFLTDEPQPPSDLGGFVKWRVPGEMQAAWPFITVAAGA</sequence>
<evidence type="ECO:0008006" key="3">
    <source>
        <dbReference type="Google" id="ProtNLM"/>
    </source>
</evidence>
<organism evidence="1 2">
    <name type="scientific">Oerskovia jenensis</name>
    <dbReference type="NCBI Taxonomy" id="162169"/>
    <lineage>
        <taxon>Bacteria</taxon>
        <taxon>Bacillati</taxon>
        <taxon>Actinomycetota</taxon>
        <taxon>Actinomycetes</taxon>
        <taxon>Micrococcales</taxon>
        <taxon>Cellulomonadaceae</taxon>
        <taxon>Oerskovia</taxon>
    </lineage>
</organism>
<evidence type="ECO:0000313" key="2">
    <source>
        <dbReference type="Proteomes" id="UP000698059"/>
    </source>
</evidence>
<dbReference type="RefSeq" id="WP_205307937.1">
    <property type="nucleotide sequence ID" value="NZ_BAAAVF010000007.1"/>
</dbReference>
<evidence type="ECO:0000313" key="1">
    <source>
        <dbReference type="EMBL" id="MBM7480120.1"/>
    </source>
</evidence>
<accession>A0ABS2LI78</accession>